<evidence type="ECO:0000256" key="10">
    <source>
        <dbReference type="SAM" id="Phobius"/>
    </source>
</evidence>
<evidence type="ECO:0000313" key="16">
    <source>
        <dbReference type="Proteomes" id="UP000001935"/>
    </source>
</evidence>
<gene>
    <name evidence="15" type="ordered locus">Adeh_2200</name>
</gene>
<dbReference type="InterPro" id="IPR003661">
    <property type="entry name" value="HisK_dim/P_dom"/>
</dbReference>
<dbReference type="PRINTS" id="PR00344">
    <property type="entry name" value="BCTRLSENSOR"/>
</dbReference>
<dbReference type="NCBIfam" id="TIGR00229">
    <property type="entry name" value="sensory_box"/>
    <property type="match status" value="1"/>
</dbReference>
<dbReference type="PANTHER" id="PTHR43065:SF46">
    <property type="entry name" value="C4-DICARBOXYLATE TRANSPORT SENSOR PROTEIN DCTB"/>
    <property type="match status" value="1"/>
</dbReference>
<dbReference type="SUPFAM" id="SSF55785">
    <property type="entry name" value="PYP-like sensor domain (PAS domain)"/>
    <property type="match status" value="1"/>
</dbReference>
<evidence type="ECO:0000259" key="13">
    <source>
        <dbReference type="PROSITE" id="PS50112"/>
    </source>
</evidence>
<keyword evidence="6 15" id="KW-0418">Kinase</keyword>
<dbReference type="STRING" id="290397.Adeh_2200"/>
<dbReference type="Gene3D" id="3.30.565.10">
    <property type="entry name" value="Histidine kinase-like ATPase, C-terminal domain"/>
    <property type="match status" value="1"/>
</dbReference>
<name>Q2IJY6_ANADE</name>
<evidence type="ECO:0000313" key="15">
    <source>
        <dbReference type="EMBL" id="ABC81970.1"/>
    </source>
</evidence>
<evidence type="ECO:0000256" key="6">
    <source>
        <dbReference type="ARBA" id="ARBA00022777"/>
    </source>
</evidence>
<dbReference type="InterPro" id="IPR013767">
    <property type="entry name" value="PAS_fold"/>
</dbReference>
<feature type="transmembrane region" description="Helical" evidence="10">
    <location>
        <begin position="299"/>
        <end position="320"/>
    </location>
</feature>
<dbReference type="GO" id="GO:0005524">
    <property type="term" value="F:ATP binding"/>
    <property type="evidence" value="ECO:0007669"/>
    <property type="project" value="UniProtKB-KW"/>
</dbReference>
<dbReference type="Proteomes" id="UP000001935">
    <property type="component" value="Chromosome"/>
</dbReference>
<dbReference type="GO" id="GO:0000155">
    <property type="term" value="F:phosphorelay sensor kinase activity"/>
    <property type="evidence" value="ECO:0007669"/>
    <property type="project" value="InterPro"/>
</dbReference>
<dbReference type="PROSITE" id="PS50112">
    <property type="entry name" value="PAS"/>
    <property type="match status" value="1"/>
</dbReference>
<dbReference type="AlphaFoldDB" id="Q2IJY6"/>
<evidence type="ECO:0000259" key="11">
    <source>
        <dbReference type="PROSITE" id="PS50109"/>
    </source>
</evidence>
<dbReference type="SUPFAM" id="SSF47384">
    <property type="entry name" value="Homodimeric domain of signal transducing histidine kinase"/>
    <property type="match status" value="1"/>
</dbReference>
<dbReference type="Pfam" id="PF00072">
    <property type="entry name" value="Response_reg"/>
    <property type="match status" value="1"/>
</dbReference>
<dbReference type="PROSITE" id="PS50113">
    <property type="entry name" value="PAC"/>
    <property type="match status" value="1"/>
</dbReference>
<feature type="domain" description="PAC" evidence="14">
    <location>
        <begin position="415"/>
        <end position="467"/>
    </location>
</feature>
<dbReference type="EMBL" id="CP000251">
    <property type="protein sequence ID" value="ABC81970.1"/>
    <property type="molecule type" value="Genomic_DNA"/>
</dbReference>
<organism evidence="15 16">
    <name type="scientific">Anaeromyxobacter dehalogenans (strain 2CP-C)</name>
    <dbReference type="NCBI Taxonomy" id="290397"/>
    <lineage>
        <taxon>Bacteria</taxon>
        <taxon>Pseudomonadati</taxon>
        <taxon>Myxococcota</taxon>
        <taxon>Myxococcia</taxon>
        <taxon>Myxococcales</taxon>
        <taxon>Cystobacterineae</taxon>
        <taxon>Anaeromyxobacteraceae</taxon>
        <taxon>Anaeromyxobacter</taxon>
    </lineage>
</organism>
<feature type="domain" description="Histidine kinase" evidence="11">
    <location>
        <begin position="480"/>
        <end position="700"/>
    </location>
</feature>
<dbReference type="InterPro" id="IPR036890">
    <property type="entry name" value="HATPase_C_sf"/>
</dbReference>
<dbReference type="Pfam" id="PF02518">
    <property type="entry name" value="HATPase_c"/>
    <property type="match status" value="1"/>
</dbReference>
<dbReference type="CDD" id="cd12915">
    <property type="entry name" value="PDC2_DGC_like"/>
    <property type="match status" value="1"/>
</dbReference>
<keyword evidence="5" id="KW-0547">Nucleotide-binding</keyword>
<dbReference type="HOGENOM" id="CLU_014320_0_0_7"/>
<dbReference type="SUPFAM" id="SSF55874">
    <property type="entry name" value="ATPase domain of HSP90 chaperone/DNA topoisomerase II/histidine kinase"/>
    <property type="match status" value="1"/>
</dbReference>
<keyword evidence="4 15" id="KW-0808">Transferase</keyword>
<reference evidence="15" key="1">
    <citation type="submission" date="2006-01" db="EMBL/GenBank/DDBJ databases">
        <title>Complete sequence of Anaeromyxobacter dehalogenans 2CP-C.</title>
        <authorList>
            <consortium name="US DOE Joint Genome Institute"/>
            <person name="Copeland A."/>
            <person name="Lucas S."/>
            <person name="Lapidus A."/>
            <person name="Barry K."/>
            <person name="Detter J.C."/>
            <person name="Glavina T."/>
            <person name="Hammon N."/>
            <person name="Israni S."/>
            <person name="Pitluck S."/>
            <person name="Brettin T."/>
            <person name="Bruce D."/>
            <person name="Han C."/>
            <person name="Tapia R."/>
            <person name="Gilna P."/>
            <person name="Kiss H."/>
            <person name="Schmutz J."/>
            <person name="Larimer F."/>
            <person name="Land M."/>
            <person name="Kyrpides N."/>
            <person name="Anderson I."/>
            <person name="Sanford R.A."/>
            <person name="Ritalahti K.M."/>
            <person name="Thomas H.S."/>
            <person name="Kirby J.R."/>
            <person name="Zhulin I.B."/>
            <person name="Loeffler F.E."/>
            <person name="Richardson P."/>
        </authorList>
    </citation>
    <scope>NUCLEOTIDE SEQUENCE</scope>
    <source>
        <strain evidence="15">2CP-C</strain>
    </source>
</reference>
<dbReference type="Gene3D" id="3.30.450.20">
    <property type="entry name" value="PAS domain"/>
    <property type="match status" value="3"/>
</dbReference>
<evidence type="ECO:0000256" key="3">
    <source>
        <dbReference type="ARBA" id="ARBA00022553"/>
    </source>
</evidence>
<dbReference type="SUPFAM" id="SSF52172">
    <property type="entry name" value="CheY-like"/>
    <property type="match status" value="1"/>
</dbReference>
<evidence type="ECO:0000256" key="7">
    <source>
        <dbReference type="ARBA" id="ARBA00022840"/>
    </source>
</evidence>
<dbReference type="CDD" id="cd00082">
    <property type="entry name" value="HisKA"/>
    <property type="match status" value="1"/>
</dbReference>
<keyword evidence="7" id="KW-0067">ATP-binding</keyword>
<dbReference type="Gene3D" id="3.40.50.2300">
    <property type="match status" value="1"/>
</dbReference>
<keyword evidence="10" id="KW-0472">Membrane</keyword>
<dbReference type="PANTHER" id="PTHR43065">
    <property type="entry name" value="SENSOR HISTIDINE KINASE"/>
    <property type="match status" value="1"/>
</dbReference>
<dbReference type="InterPro" id="IPR000700">
    <property type="entry name" value="PAS-assoc_C"/>
</dbReference>
<dbReference type="InterPro" id="IPR004358">
    <property type="entry name" value="Sig_transdc_His_kin-like_C"/>
</dbReference>
<evidence type="ECO:0000256" key="2">
    <source>
        <dbReference type="ARBA" id="ARBA00012438"/>
    </source>
</evidence>
<evidence type="ECO:0000256" key="9">
    <source>
        <dbReference type="PROSITE-ProRule" id="PRU00169"/>
    </source>
</evidence>
<evidence type="ECO:0000256" key="8">
    <source>
        <dbReference type="ARBA" id="ARBA00023012"/>
    </source>
</evidence>
<dbReference type="InterPro" id="IPR036097">
    <property type="entry name" value="HisK_dim/P_sf"/>
</dbReference>
<dbReference type="CDD" id="cd00130">
    <property type="entry name" value="PAS"/>
    <property type="match status" value="1"/>
</dbReference>
<dbReference type="EC" id="2.7.13.3" evidence="2"/>
<dbReference type="PROSITE" id="PS50109">
    <property type="entry name" value="HIS_KIN"/>
    <property type="match status" value="1"/>
</dbReference>
<dbReference type="InterPro" id="IPR003594">
    <property type="entry name" value="HATPase_dom"/>
</dbReference>
<keyword evidence="3 9" id="KW-0597">Phosphoprotein</keyword>
<evidence type="ECO:0000256" key="5">
    <source>
        <dbReference type="ARBA" id="ARBA00022741"/>
    </source>
</evidence>
<accession>Q2IJY6</accession>
<dbReference type="KEGG" id="ade:Adeh_2200"/>
<keyword evidence="10" id="KW-1133">Transmembrane helix</keyword>
<dbReference type="SMART" id="SM00388">
    <property type="entry name" value="HisKA"/>
    <property type="match status" value="1"/>
</dbReference>
<keyword evidence="10" id="KW-0812">Transmembrane</keyword>
<proteinExistence type="predicted"/>
<feature type="modified residue" description="4-aspartylphosphate" evidence="9">
    <location>
        <position position="770"/>
    </location>
</feature>
<dbReference type="GO" id="GO:0006355">
    <property type="term" value="P:regulation of DNA-templated transcription"/>
    <property type="evidence" value="ECO:0007669"/>
    <property type="project" value="InterPro"/>
</dbReference>
<dbReference type="InterPro" id="IPR011006">
    <property type="entry name" value="CheY-like_superfamily"/>
</dbReference>
<evidence type="ECO:0000256" key="1">
    <source>
        <dbReference type="ARBA" id="ARBA00000085"/>
    </source>
</evidence>
<dbReference type="SMART" id="SM00448">
    <property type="entry name" value="REC"/>
    <property type="match status" value="1"/>
</dbReference>
<dbReference type="InterPro" id="IPR005467">
    <property type="entry name" value="His_kinase_dom"/>
</dbReference>
<dbReference type="PROSITE" id="PS50110">
    <property type="entry name" value="RESPONSE_REGULATORY"/>
    <property type="match status" value="1"/>
</dbReference>
<sequence length="848" mass="91016">MSDGERRSPVPAWSSSRAAGALVVAVAIIDLLAVLLVGSSVEASRLHNRERATAATQNLAAALEQYLDGVFEKVGLTLLTVADEYERESAGGRVDGPAFDDFLARQRGRIPQLHALDTFDADGVLAHGRDTPPGIVTDVSDRDYFRRLRAEPGLGVVVSRPIVGRLTDRPQLVLARALRHADGTFAGVAVASVLLEDLARAFDGYDVGARGVIVLRDPDLGVVVRRQSSGASIALGDRTVSPELQALLRDGHRSATYSGVAVDGIERTFTFRRMPRTGHLVIVGLAFDDYLAAWRRSTLLATTVLAAFGLLTAAAAWLTLRAWRRHQAAVQDLAEQETRFRLLAESATDVIWMVDAARRLTYVSPAVQRLAGWTPEEACRVRWPRLLSPPSIERIRSALARLGAVAPHAQPFADALIEHEVVAKDGRRVQAESRFSLLWSAGGQVLGAIGVTRDVTERREMQARVQVAERMASLGTMAAGVAHEVNNPLTYVYGNVAFALERLRSVDARREAPLVEALQALREALAGADRVRHIVRDLKAFSRAEDDRLEPVDVVRVVEGCLKMTGTLTAGRAQVIVRFGPVPRVLASEARIGQVMLNLIVNAAHAIPEGDPGANRIEVSTALAADGRVEVAVADTGTGIAPDVLPRIFDPFFTTKGVGEGTGLGLSICHGIVKALGGEIHVETEVGRGSRFRVLLPPAPAGAAAGPDEASARPAVPPRRRVLVLDDDPLVARAIGRTLSRDCTVDVSTDPAQALRRLHSGERWDVILCDLMMPELAGMDVHASVQELDPGQAARIVFMTGGAFTARAREFLERVPNARVEKPLDPATLARVLEAGCRAAPGDGTADP</sequence>
<dbReference type="OrthoDB" id="5389366at2"/>
<dbReference type="Pfam" id="PF00989">
    <property type="entry name" value="PAS"/>
    <property type="match status" value="1"/>
</dbReference>
<evidence type="ECO:0000259" key="12">
    <source>
        <dbReference type="PROSITE" id="PS50110"/>
    </source>
</evidence>
<dbReference type="eggNOG" id="COG4191">
    <property type="taxonomic scope" value="Bacteria"/>
</dbReference>
<dbReference type="Gene3D" id="1.10.287.130">
    <property type="match status" value="1"/>
</dbReference>
<protein>
    <recommendedName>
        <fullName evidence="2">histidine kinase</fullName>
        <ecNumber evidence="2">2.7.13.3</ecNumber>
    </recommendedName>
</protein>
<dbReference type="SMART" id="SM00387">
    <property type="entry name" value="HATPase_c"/>
    <property type="match status" value="1"/>
</dbReference>
<dbReference type="SMART" id="SM00091">
    <property type="entry name" value="PAS"/>
    <property type="match status" value="1"/>
</dbReference>
<evidence type="ECO:0000256" key="4">
    <source>
        <dbReference type="ARBA" id="ARBA00022679"/>
    </source>
</evidence>
<dbReference type="InterPro" id="IPR001789">
    <property type="entry name" value="Sig_transdc_resp-reg_receiver"/>
</dbReference>
<dbReference type="Pfam" id="PF00512">
    <property type="entry name" value="HisKA"/>
    <property type="match status" value="1"/>
</dbReference>
<dbReference type="CDD" id="cd00156">
    <property type="entry name" value="REC"/>
    <property type="match status" value="1"/>
</dbReference>
<dbReference type="CDD" id="cd12914">
    <property type="entry name" value="PDC1_DGC_like"/>
    <property type="match status" value="1"/>
</dbReference>
<feature type="domain" description="Response regulatory" evidence="12">
    <location>
        <begin position="721"/>
        <end position="837"/>
    </location>
</feature>
<dbReference type="InterPro" id="IPR035965">
    <property type="entry name" value="PAS-like_dom_sf"/>
</dbReference>
<keyword evidence="8" id="KW-0902">Two-component regulatory system</keyword>
<feature type="transmembrane region" description="Helical" evidence="10">
    <location>
        <begin position="20"/>
        <end position="41"/>
    </location>
</feature>
<feature type="domain" description="PAS" evidence="13">
    <location>
        <begin position="336"/>
        <end position="377"/>
    </location>
</feature>
<dbReference type="InterPro" id="IPR000014">
    <property type="entry name" value="PAS"/>
</dbReference>
<evidence type="ECO:0000259" key="14">
    <source>
        <dbReference type="PROSITE" id="PS50113"/>
    </source>
</evidence>
<comment type="catalytic activity">
    <reaction evidence="1">
        <text>ATP + protein L-histidine = ADP + protein N-phospho-L-histidine.</text>
        <dbReference type="EC" id="2.7.13.3"/>
    </reaction>
</comment>
<dbReference type="eggNOG" id="COG0784">
    <property type="taxonomic scope" value="Bacteria"/>
</dbReference>